<accession>A0A8T2IS05</accession>
<protein>
    <submittedName>
        <fullName evidence="1">Uncharacterized protein</fullName>
    </submittedName>
</protein>
<name>A0A8T2IS05_9PIPI</name>
<keyword evidence="2" id="KW-1185">Reference proteome</keyword>
<reference evidence="1" key="1">
    <citation type="thesis" date="2020" institute="ProQuest LLC" country="789 East Eisenhower Parkway, Ann Arbor, MI, USA">
        <title>Comparative Genomics and Chromosome Evolution.</title>
        <authorList>
            <person name="Mudd A.B."/>
        </authorList>
    </citation>
    <scope>NUCLEOTIDE SEQUENCE</scope>
    <source>
        <strain evidence="1">Female2</strain>
        <tissue evidence="1">Blood</tissue>
    </source>
</reference>
<proteinExistence type="predicted"/>
<evidence type="ECO:0000313" key="2">
    <source>
        <dbReference type="Proteomes" id="UP000812440"/>
    </source>
</evidence>
<evidence type="ECO:0000313" key="1">
    <source>
        <dbReference type="EMBL" id="KAG8434533.1"/>
    </source>
</evidence>
<gene>
    <name evidence="1" type="ORF">GDO86_012783</name>
</gene>
<comment type="caution">
    <text evidence="1">The sequence shown here is derived from an EMBL/GenBank/DDBJ whole genome shotgun (WGS) entry which is preliminary data.</text>
</comment>
<dbReference type="Proteomes" id="UP000812440">
    <property type="component" value="Chromosome 7"/>
</dbReference>
<dbReference type="AlphaFoldDB" id="A0A8T2IS05"/>
<sequence>MDLCQMLLYQYLDLLLYCTRQKNIAKVCSLVSLKRKLFLLVVFFVFTVQIKPFSRKTASSLEMCLSVPTV</sequence>
<dbReference type="EMBL" id="JAACNH010000008">
    <property type="protein sequence ID" value="KAG8434533.1"/>
    <property type="molecule type" value="Genomic_DNA"/>
</dbReference>
<organism evidence="1 2">
    <name type="scientific">Hymenochirus boettgeri</name>
    <name type="common">Congo dwarf clawed frog</name>
    <dbReference type="NCBI Taxonomy" id="247094"/>
    <lineage>
        <taxon>Eukaryota</taxon>
        <taxon>Metazoa</taxon>
        <taxon>Chordata</taxon>
        <taxon>Craniata</taxon>
        <taxon>Vertebrata</taxon>
        <taxon>Euteleostomi</taxon>
        <taxon>Amphibia</taxon>
        <taxon>Batrachia</taxon>
        <taxon>Anura</taxon>
        <taxon>Pipoidea</taxon>
        <taxon>Pipidae</taxon>
        <taxon>Pipinae</taxon>
        <taxon>Hymenochirus</taxon>
    </lineage>
</organism>